<keyword evidence="3" id="KW-1185">Reference proteome</keyword>
<evidence type="ECO:0000256" key="1">
    <source>
        <dbReference type="SAM" id="MobiDB-lite"/>
    </source>
</evidence>
<sequence length="97" mass="10982">MTTKLHETKDQLPNGLSTKSTQTVETGLHSPVFSTNKTVFRNNVNPRRPTLAAVSFSNQKKKLLSFPVLQKRGRHQRHCVLEEDSKGSAPQEELNRE</sequence>
<dbReference type="Proteomes" id="UP000499080">
    <property type="component" value="Unassembled WGS sequence"/>
</dbReference>
<name>A0A4Y2BWM4_ARAVE</name>
<dbReference type="AlphaFoldDB" id="A0A4Y2BWM4"/>
<reference evidence="2 3" key="1">
    <citation type="journal article" date="2019" name="Sci. Rep.">
        <title>Orb-weaving spider Araneus ventricosus genome elucidates the spidroin gene catalogue.</title>
        <authorList>
            <person name="Kono N."/>
            <person name="Nakamura H."/>
            <person name="Ohtoshi R."/>
            <person name="Moran D.A.P."/>
            <person name="Shinohara A."/>
            <person name="Yoshida Y."/>
            <person name="Fujiwara M."/>
            <person name="Mori M."/>
            <person name="Tomita M."/>
            <person name="Arakawa K."/>
        </authorList>
    </citation>
    <scope>NUCLEOTIDE SEQUENCE [LARGE SCALE GENOMIC DNA]</scope>
</reference>
<comment type="caution">
    <text evidence="2">The sequence shown here is derived from an EMBL/GenBank/DDBJ whole genome shotgun (WGS) entry which is preliminary data.</text>
</comment>
<dbReference type="EMBL" id="BGPR01000115">
    <property type="protein sequence ID" value="GBL95875.1"/>
    <property type="molecule type" value="Genomic_DNA"/>
</dbReference>
<feature type="region of interest" description="Disordered" evidence="1">
    <location>
        <begin position="1"/>
        <end position="29"/>
    </location>
</feature>
<organism evidence="2 3">
    <name type="scientific">Araneus ventricosus</name>
    <name type="common">Orbweaver spider</name>
    <name type="synonym">Epeira ventricosa</name>
    <dbReference type="NCBI Taxonomy" id="182803"/>
    <lineage>
        <taxon>Eukaryota</taxon>
        <taxon>Metazoa</taxon>
        <taxon>Ecdysozoa</taxon>
        <taxon>Arthropoda</taxon>
        <taxon>Chelicerata</taxon>
        <taxon>Arachnida</taxon>
        <taxon>Araneae</taxon>
        <taxon>Araneomorphae</taxon>
        <taxon>Entelegynae</taxon>
        <taxon>Araneoidea</taxon>
        <taxon>Araneidae</taxon>
        <taxon>Araneus</taxon>
    </lineage>
</organism>
<feature type="compositionally biased region" description="Basic and acidic residues" evidence="1">
    <location>
        <begin position="1"/>
        <end position="10"/>
    </location>
</feature>
<accession>A0A4Y2BWM4</accession>
<evidence type="ECO:0000313" key="2">
    <source>
        <dbReference type="EMBL" id="GBL95875.1"/>
    </source>
</evidence>
<feature type="compositionally biased region" description="Polar residues" evidence="1">
    <location>
        <begin position="14"/>
        <end position="25"/>
    </location>
</feature>
<evidence type="ECO:0000313" key="3">
    <source>
        <dbReference type="Proteomes" id="UP000499080"/>
    </source>
</evidence>
<protein>
    <submittedName>
        <fullName evidence="2">Uncharacterized protein</fullName>
    </submittedName>
</protein>
<gene>
    <name evidence="2" type="ORF">AVEN_227121_1</name>
</gene>
<proteinExistence type="predicted"/>